<evidence type="ECO:0000313" key="2">
    <source>
        <dbReference type="Proteomes" id="UP001148838"/>
    </source>
</evidence>
<comment type="caution">
    <text evidence="1">The sequence shown here is derived from an EMBL/GenBank/DDBJ whole genome shotgun (WGS) entry which is preliminary data.</text>
</comment>
<accession>A0ABQ8S4Z4</accession>
<dbReference type="Gene3D" id="3.15.10.30">
    <property type="entry name" value="Haemolymph juvenile hormone binding protein"/>
    <property type="match status" value="1"/>
</dbReference>
<dbReference type="InterPro" id="IPR038606">
    <property type="entry name" value="To_sf"/>
</dbReference>
<dbReference type="EMBL" id="JAJSOF020000036">
    <property type="protein sequence ID" value="KAJ4428820.1"/>
    <property type="molecule type" value="Genomic_DNA"/>
</dbReference>
<gene>
    <name evidence="1" type="ORF">ANN_25813</name>
</gene>
<dbReference type="InterPro" id="IPR010562">
    <property type="entry name" value="Haemolymph_juvenile_hormone-bd"/>
</dbReference>
<keyword evidence="2" id="KW-1185">Reference proteome</keyword>
<organism evidence="1 2">
    <name type="scientific">Periplaneta americana</name>
    <name type="common">American cockroach</name>
    <name type="synonym">Blatta americana</name>
    <dbReference type="NCBI Taxonomy" id="6978"/>
    <lineage>
        <taxon>Eukaryota</taxon>
        <taxon>Metazoa</taxon>
        <taxon>Ecdysozoa</taxon>
        <taxon>Arthropoda</taxon>
        <taxon>Hexapoda</taxon>
        <taxon>Insecta</taxon>
        <taxon>Pterygota</taxon>
        <taxon>Neoptera</taxon>
        <taxon>Polyneoptera</taxon>
        <taxon>Dictyoptera</taxon>
        <taxon>Blattodea</taxon>
        <taxon>Blattoidea</taxon>
        <taxon>Blattidae</taxon>
        <taxon>Blattinae</taxon>
        <taxon>Periplaneta</taxon>
    </lineage>
</organism>
<evidence type="ECO:0000313" key="1">
    <source>
        <dbReference type="EMBL" id="KAJ4428820.1"/>
    </source>
</evidence>
<reference evidence="1 2" key="1">
    <citation type="journal article" date="2022" name="Allergy">
        <title>Genome assembly and annotation of Periplaneta americana reveal a comprehensive cockroach allergen profile.</title>
        <authorList>
            <person name="Wang L."/>
            <person name="Xiong Q."/>
            <person name="Saelim N."/>
            <person name="Wang L."/>
            <person name="Nong W."/>
            <person name="Wan A.T."/>
            <person name="Shi M."/>
            <person name="Liu X."/>
            <person name="Cao Q."/>
            <person name="Hui J.H.L."/>
            <person name="Sookrung N."/>
            <person name="Leung T.F."/>
            <person name="Tungtrongchitr A."/>
            <person name="Tsui S.K.W."/>
        </authorList>
    </citation>
    <scope>NUCLEOTIDE SEQUENCE [LARGE SCALE GENOMIC DNA]</scope>
    <source>
        <strain evidence="1">PWHHKU_190912</strain>
    </source>
</reference>
<dbReference type="Pfam" id="PF06585">
    <property type="entry name" value="JHBP"/>
    <property type="match status" value="1"/>
</dbReference>
<proteinExistence type="predicted"/>
<name>A0ABQ8S4Z4_PERAM</name>
<dbReference type="Proteomes" id="UP001148838">
    <property type="component" value="Unassembled WGS sequence"/>
</dbReference>
<sequence length="486" mass="57030">MPCPSQTSGFNVPNCQTLVMPYLDYCDVLYSDLSVELSLRLQRVHNACVRFIFNSRRYDHVSEYFSYLGFVYGRDLSKTIYQVTTKNNHQQELDINISQQRRKLLKDIPPEPRRLAVASFRLNTEHDILGKHLNRLGILPPASCILCPQQEDMDRQHLAKCPALKSSKEFDRYWEARARMAIVKEDEYEEVRWDGIVSIVSWRERVFRLWWEDRQKRGFVQSAALDIKSTSVTRSRVAPSNGDMIGRDSARIKQAQYKSSQRESELTQGNEDINNIFDEVLSKTSGKNAAHIQPFNIEKLYFHNDEQEFSMLLDKMEGYSKFEFKPVKTRTVLLERRIDMKLLLPDLHVEGFYQCDRMAYGDYNTKGSGYFWLTFKNLTAEGIGILKIDKNNSITVEKMRLSYKPKTQNVEMGRACSTYGRIQKSRVLVGRPEGKRPLGRPRRRWEDNIKMDLREVGYDDRDWINLPQDRDRWRAYVRAAMNLRVP</sequence>
<protein>
    <submittedName>
        <fullName evidence="1">Uncharacterized protein</fullName>
    </submittedName>
</protein>